<gene>
    <name evidence="3" type="ORF">IV59_GL001007</name>
</gene>
<evidence type="ECO:0000259" key="1">
    <source>
        <dbReference type="PROSITE" id="PS50943"/>
    </source>
</evidence>
<dbReference type="Pfam" id="PF01047">
    <property type="entry name" value="MarR"/>
    <property type="match status" value="1"/>
</dbReference>
<dbReference type="SUPFAM" id="SSF46785">
    <property type="entry name" value="Winged helix' DNA-binding domain"/>
    <property type="match status" value="1"/>
</dbReference>
<dbReference type="PROSITE" id="PS50943">
    <property type="entry name" value="HTH_CROC1"/>
    <property type="match status" value="1"/>
</dbReference>
<feature type="domain" description="HTH cro/C1-type" evidence="1">
    <location>
        <begin position="43"/>
        <end position="68"/>
    </location>
</feature>
<proteinExistence type="predicted"/>
<dbReference type="InterPro" id="IPR039422">
    <property type="entry name" value="MarR/SlyA-like"/>
</dbReference>
<dbReference type="Gene3D" id="1.10.10.10">
    <property type="entry name" value="Winged helix-like DNA-binding domain superfamily/Winged helix DNA-binding domain"/>
    <property type="match status" value="1"/>
</dbReference>
<dbReference type="InterPro" id="IPR036390">
    <property type="entry name" value="WH_DNA-bd_sf"/>
</dbReference>
<organism evidence="3 4">
    <name type="scientific">Paucilactobacillus hokkaidonensis</name>
    <dbReference type="NCBI Taxonomy" id="1193095"/>
    <lineage>
        <taxon>Bacteria</taxon>
        <taxon>Bacillati</taxon>
        <taxon>Bacillota</taxon>
        <taxon>Bacilli</taxon>
        <taxon>Lactobacillales</taxon>
        <taxon>Lactobacillaceae</taxon>
        <taxon>Paucilactobacillus</taxon>
    </lineage>
</organism>
<dbReference type="InterPro" id="IPR000835">
    <property type="entry name" value="HTH_MarR-typ"/>
</dbReference>
<evidence type="ECO:0000313" key="4">
    <source>
        <dbReference type="Proteomes" id="UP000051884"/>
    </source>
</evidence>
<protein>
    <recommendedName>
        <fullName evidence="5">HTH marR-type domain-containing protein</fullName>
    </recommendedName>
</protein>
<dbReference type="SMART" id="SM00347">
    <property type="entry name" value="HTH_MARR"/>
    <property type="match status" value="1"/>
</dbReference>
<evidence type="ECO:0000313" key="3">
    <source>
        <dbReference type="EMBL" id="KRO08959.1"/>
    </source>
</evidence>
<sequence length="171" mass="19813">MNMANKYGQLSHQMFEMMTLIRRLSLKTVQNQHGLHHGKGHVLRELMDHDNLSQTELAELIGIRPASVTGLLEKMEKDQLVIRTPDRDDHRVTRVIISDVGRKAVVENQIFRDQVDQLVFGALTEDEQVQLEGLFGKLLTSLHDFDVQDEEQFKRVLKQVKITKEREQTDD</sequence>
<dbReference type="PANTHER" id="PTHR33164">
    <property type="entry name" value="TRANSCRIPTIONAL REGULATOR, MARR FAMILY"/>
    <property type="match status" value="1"/>
</dbReference>
<accession>A0ABR5Q3N9</accession>
<dbReference type="Proteomes" id="UP000051884">
    <property type="component" value="Unassembled WGS sequence"/>
</dbReference>
<dbReference type="InterPro" id="IPR001387">
    <property type="entry name" value="Cro/C1-type_HTH"/>
</dbReference>
<reference evidence="3 4" key="1">
    <citation type="journal article" date="2015" name="Genome Announc.">
        <title>Expanding the biotechnology potential of lactobacilli through comparative genomics of 213 strains and associated genera.</title>
        <authorList>
            <person name="Sun Z."/>
            <person name="Harris H.M."/>
            <person name="McCann A."/>
            <person name="Guo C."/>
            <person name="Argimon S."/>
            <person name="Zhang W."/>
            <person name="Yang X."/>
            <person name="Jeffery I.B."/>
            <person name="Cooney J.C."/>
            <person name="Kagawa T.F."/>
            <person name="Liu W."/>
            <person name="Song Y."/>
            <person name="Salvetti E."/>
            <person name="Wrobel A."/>
            <person name="Rasinkangas P."/>
            <person name="Parkhill J."/>
            <person name="Rea M.C."/>
            <person name="O'Sullivan O."/>
            <person name="Ritari J."/>
            <person name="Douillard F.P."/>
            <person name="Paul Ross R."/>
            <person name="Yang R."/>
            <person name="Briner A.E."/>
            <person name="Felis G.E."/>
            <person name="de Vos W.M."/>
            <person name="Barrangou R."/>
            <person name="Klaenhammer T.R."/>
            <person name="Caufield P.W."/>
            <person name="Cui Y."/>
            <person name="Zhang H."/>
            <person name="O'Toole P.W."/>
        </authorList>
    </citation>
    <scope>NUCLEOTIDE SEQUENCE [LARGE SCALE GENOMIC DNA]</scope>
    <source>
        <strain evidence="3 4">DSM 26202</strain>
    </source>
</reference>
<comment type="caution">
    <text evidence="3">The sequence shown here is derived from an EMBL/GenBank/DDBJ whole genome shotgun (WGS) entry which is preliminary data.</text>
</comment>
<dbReference type="PANTHER" id="PTHR33164:SF43">
    <property type="entry name" value="HTH-TYPE TRANSCRIPTIONAL REPRESSOR YETL"/>
    <property type="match status" value="1"/>
</dbReference>
<evidence type="ECO:0000259" key="2">
    <source>
        <dbReference type="PROSITE" id="PS50995"/>
    </source>
</evidence>
<dbReference type="PROSITE" id="PS50995">
    <property type="entry name" value="HTH_MARR_2"/>
    <property type="match status" value="1"/>
</dbReference>
<evidence type="ECO:0008006" key="5">
    <source>
        <dbReference type="Google" id="ProtNLM"/>
    </source>
</evidence>
<keyword evidence="4" id="KW-1185">Reference proteome</keyword>
<name>A0ABR5Q3N9_9LACO</name>
<dbReference type="InterPro" id="IPR036388">
    <property type="entry name" value="WH-like_DNA-bd_sf"/>
</dbReference>
<dbReference type="CDD" id="cd00093">
    <property type="entry name" value="HTH_XRE"/>
    <property type="match status" value="1"/>
</dbReference>
<feature type="domain" description="HTH marR-type" evidence="2">
    <location>
        <begin position="1"/>
        <end position="140"/>
    </location>
</feature>
<dbReference type="EMBL" id="JQCH01000020">
    <property type="protein sequence ID" value="KRO08959.1"/>
    <property type="molecule type" value="Genomic_DNA"/>
</dbReference>
<dbReference type="PRINTS" id="PR00598">
    <property type="entry name" value="HTHMARR"/>
</dbReference>